<dbReference type="AlphaFoldDB" id="A0A3B1A1A7"/>
<dbReference type="PANTHER" id="PTHR35867:SF1">
    <property type="entry name" value="PROTEIN RSEC"/>
    <property type="match status" value="1"/>
</dbReference>
<evidence type="ECO:0000256" key="1">
    <source>
        <dbReference type="SAM" id="Phobius"/>
    </source>
</evidence>
<keyword evidence="1" id="KW-0472">Membrane</keyword>
<gene>
    <name evidence="2" type="ORF">MNBD_GAMMA22-764</name>
</gene>
<proteinExistence type="predicted"/>
<evidence type="ECO:0000313" key="2">
    <source>
        <dbReference type="EMBL" id="VAW93532.1"/>
    </source>
</evidence>
<sequence length="148" mass="16552">MIEEKAKVISTCGDSIVIETQKKTSCGSCRVNKTCGTGIISKYLTPKTVSYNIKNTINAKVGDKIIVGINERVFLFGSFLVYILPLLFILIFALVADYIANQFALVNTESLVILMSGVGFIFSIVFMRYLLKNKLNLLQFNLELIRKI</sequence>
<dbReference type="EMBL" id="UOFS01000013">
    <property type="protein sequence ID" value="VAW93532.1"/>
    <property type="molecule type" value="Genomic_DNA"/>
</dbReference>
<keyword evidence="1" id="KW-0812">Transmembrane</keyword>
<feature type="transmembrane region" description="Helical" evidence="1">
    <location>
        <begin position="73"/>
        <end position="99"/>
    </location>
</feature>
<protein>
    <recommendedName>
        <fullName evidence="3">Sigma factor RpoE regulatory protein RseC</fullName>
    </recommendedName>
</protein>
<dbReference type="PANTHER" id="PTHR35867">
    <property type="entry name" value="PROTEIN RSEC"/>
    <property type="match status" value="1"/>
</dbReference>
<dbReference type="InterPro" id="IPR007359">
    <property type="entry name" value="SigmaE_reg_RseC_MucC"/>
</dbReference>
<evidence type="ECO:0008006" key="3">
    <source>
        <dbReference type="Google" id="ProtNLM"/>
    </source>
</evidence>
<dbReference type="PIRSF" id="PIRSF004923">
    <property type="entry name" value="RseC"/>
    <property type="match status" value="1"/>
</dbReference>
<dbReference type="InterPro" id="IPR026268">
    <property type="entry name" value="RseC"/>
</dbReference>
<organism evidence="2">
    <name type="scientific">hydrothermal vent metagenome</name>
    <dbReference type="NCBI Taxonomy" id="652676"/>
    <lineage>
        <taxon>unclassified sequences</taxon>
        <taxon>metagenomes</taxon>
        <taxon>ecological metagenomes</taxon>
    </lineage>
</organism>
<dbReference type="Pfam" id="PF04246">
    <property type="entry name" value="RseC_MucC"/>
    <property type="match status" value="1"/>
</dbReference>
<keyword evidence="1" id="KW-1133">Transmembrane helix</keyword>
<reference evidence="2" key="1">
    <citation type="submission" date="2018-06" db="EMBL/GenBank/DDBJ databases">
        <authorList>
            <person name="Zhirakovskaya E."/>
        </authorList>
    </citation>
    <scope>NUCLEOTIDE SEQUENCE</scope>
</reference>
<name>A0A3B1A1A7_9ZZZZ</name>
<accession>A0A3B1A1A7</accession>
<feature type="transmembrane region" description="Helical" evidence="1">
    <location>
        <begin position="111"/>
        <end position="131"/>
    </location>
</feature>